<proteinExistence type="predicted"/>
<sequence>MMKYDPIGESCCAGRHWLTAQSSDTSSSLRPRSSSAPRRCRYPQHVYPQSLVIWRRDTTRAVDSALRWRPSP</sequence>
<evidence type="ECO:0000313" key="3">
    <source>
        <dbReference type="Proteomes" id="UP000473826"/>
    </source>
</evidence>
<protein>
    <submittedName>
        <fullName evidence="2">Uncharacterized protein</fullName>
    </submittedName>
</protein>
<gene>
    <name evidence="2" type="ORF">VHUM_01526</name>
</gene>
<feature type="region of interest" description="Disordered" evidence="1">
    <location>
        <begin position="20"/>
        <end position="39"/>
    </location>
</feature>
<name>A0A7D8V175_VANHU</name>
<evidence type="ECO:0000313" key="2">
    <source>
        <dbReference type="EMBL" id="TXT13125.1"/>
    </source>
</evidence>
<dbReference type="Proteomes" id="UP000473826">
    <property type="component" value="Unassembled WGS sequence"/>
</dbReference>
<dbReference type="EMBL" id="QKWK01000003">
    <property type="protein sequence ID" value="TXT13125.1"/>
    <property type="molecule type" value="Genomic_DNA"/>
</dbReference>
<feature type="compositionally biased region" description="Low complexity" evidence="1">
    <location>
        <begin position="22"/>
        <end position="37"/>
    </location>
</feature>
<accession>A0A7D8V175</accession>
<organism evidence="2 3">
    <name type="scientific">Vanrija humicola</name>
    <name type="common">Yeast</name>
    <name type="synonym">Cryptococcus humicola</name>
    <dbReference type="NCBI Taxonomy" id="5417"/>
    <lineage>
        <taxon>Eukaryota</taxon>
        <taxon>Fungi</taxon>
        <taxon>Dikarya</taxon>
        <taxon>Basidiomycota</taxon>
        <taxon>Agaricomycotina</taxon>
        <taxon>Tremellomycetes</taxon>
        <taxon>Trichosporonales</taxon>
        <taxon>Trichosporonaceae</taxon>
        <taxon>Vanrija</taxon>
    </lineage>
</organism>
<dbReference type="AlphaFoldDB" id="A0A7D8V175"/>
<keyword evidence="3" id="KW-1185">Reference proteome</keyword>
<reference evidence="2 3" key="1">
    <citation type="journal article" date="2019" name="PLoS Genet.">
        <title>Convergent evolution of linked mating-type loci in basidiomycete fungi.</title>
        <authorList>
            <person name="Sun S."/>
            <person name="Coelho M.A."/>
            <person name="Heitman J."/>
            <person name="Nowrousian M."/>
        </authorList>
    </citation>
    <scope>NUCLEOTIDE SEQUENCE [LARGE SCALE GENOMIC DNA]</scope>
    <source>
        <strain evidence="2 3">CBS 4282</strain>
    </source>
</reference>
<evidence type="ECO:0000256" key="1">
    <source>
        <dbReference type="SAM" id="MobiDB-lite"/>
    </source>
</evidence>
<comment type="caution">
    <text evidence="2">The sequence shown here is derived from an EMBL/GenBank/DDBJ whole genome shotgun (WGS) entry which is preliminary data.</text>
</comment>